<evidence type="ECO:0000256" key="1">
    <source>
        <dbReference type="SAM" id="MobiDB-lite"/>
    </source>
</evidence>
<name>A0ABU4BIF2_9NOCA</name>
<feature type="compositionally biased region" description="Pro residues" evidence="1">
    <location>
        <begin position="1"/>
        <end position="11"/>
    </location>
</feature>
<feature type="compositionally biased region" description="Low complexity" evidence="1">
    <location>
        <begin position="29"/>
        <end position="51"/>
    </location>
</feature>
<proteinExistence type="predicted"/>
<dbReference type="EMBL" id="JAWLJX010000009">
    <property type="protein sequence ID" value="MDV6264006.1"/>
    <property type="molecule type" value="Genomic_DNA"/>
</dbReference>
<accession>A0ABU4BIF2</accession>
<feature type="region of interest" description="Disordered" evidence="1">
    <location>
        <begin position="1"/>
        <end position="56"/>
    </location>
</feature>
<keyword evidence="2" id="KW-1133">Transmembrane helix</keyword>
<sequence length="251" mass="25544">MTSPTPPPGWHPDPSEPGLIRYWDGTQWTEHTQPATEPTAEEPAPTGAAEPDQPDRAGVPRAVKIIGGIVAAFVVIGVLAAIFGEDEPADDPQAAAPSTTSSAAAQETSTLTPSTTTPPATTTVPPTTTTSAMAAAPPAPAKYTSDPRCAPANQSLVDLVSSGFSESALTLTNGTVIDAGDYTYIGGTTLAATGGVENRSDVWVIANGTVYSSTGGARNTTSWPRASSELDVSPGDPDVQAVDACVVDLTR</sequence>
<feature type="transmembrane region" description="Helical" evidence="2">
    <location>
        <begin position="65"/>
        <end position="84"/>
    </location>
</feature>
<evidence type="ECO:0000313" key="4">
    <source>
        <dbReference type="EMBL" id="MDV6264006.1"/>
    </source>
</evidence>
<comment type="caution">
    <text evidence="4">The sequence shown here is derived from an EMBL/GenBank/DDBJ whole genome shotgun (WGS) entry which is preliminary data.</text>
</comment>
<keyword evidence="2" id="KW-0812">Transmembrane</keyword>
<feature type="compositionally biased region" description="Low complexity" evidence="1">
    <location>
        <begin position="91"/>
        <end position="136"/>
    </location>
</feature>
<dbReference type="Proteomes" id="UP001185755">
    <property type="component" value="Unassembled WGS sequence"/>
</dbReference>
<gene>
    <name evidence="4" type="ORF">R3P96_21945</name>
</gene>
<organism evidence="4 5">
    <name type="scientific">Rhodococcoides yunnanense</name>
    <dbReference type="NCBI Taxonomy" id="278209"/>
    <lineage>
        <taxon>Bacteria</taxon>
        <taxon>Bacillati</taxon>
        <taxon>Actinomycetota</taxon>
        <taxon>Actinomycetes</taxon>
        <taxon>Mycobacteriales</taxon>
        <taxon>Nocardiaceae</taxon>
        <taxon>Rhodococcoides</taxon>
    </lineage>
</organism>
<evidence type="ECO:0000313" key="5">
    <source>
        <dbReference type="Proteomes" id="UP001185755"/>
    </source>
</evidence>
<dbReference type="InterPro" id="IPR018929">
    <property type="entry name" value="DUF2510"/>
</dbReference>
<reference evidence="4 5" key="1">
    <citation type="submission" date="2023-10" db="EMBL/GenBank/DDBJ databases">
        <title>Development of a sustainable strategy for remediation of hydrocarbon-contaminated territories based on the waste exchange concept.</title>
        <authorList>
            <person name="Krivoruchko A."/>
        </authorList>
    </citation>
    <scope>NUCLEOTIDE SEQUENCE [LARGE SCALE GENOMIC DNA]</scope>
    <source>
        <strain evidence="4 5">IEGM 1323</strain>
    </source>
</reference>
<feature type="domain" description="DUF2510" evidence="3">
    <location>
        <begin position="8"/>
        <end position="40"/>
    </location>
</feature>
<feature type="region of interest" description="Disordered" evidence="1">
    <location>
        <begin position="88"/>
        <end position="147"/>
    </location>
</feature>
<evidence type="ECO:0000259" key="3">
    <source>
        <dbReference type="Pfam" id="PF10708"/>
    </source>
</evidence>
<protein>
    <submittedName>
        <fullName evidence="4">DUF2510 domain-containing protein</fullName>
    </submittedName>
</protein>
<keyword evidence="2" id="KW-0472">Membrane</keyword>
<dbReference type="RefSeq" id="WP_317566119.1">
    <property type="nucleotide sequence ID" value="NZ_JAWLJX010000009.1"/>
</dbReference>
<dbReference type="Pfam" id="PF10708">
    <property type="entry name" value="DUF2510"/>
    <property type="match status" value="1"/>
</dbReference>
<evidence type="ECO:0000256" key="2">
    <source>
        <dbReference type="SAM" id="Phobius"/>
    </source>
</evidence>
<keyword evidence="5" id="KW-1185">Reference proteome</keyword>